<dbReference type="SUPFAM" id="SSF57959">
    <property type="entry name" value="Leucine zipper domain"/>
    <property type="match status" value="1"/>
</dbReference>
<evidence type="ECO:0000313" key="4">
    <source>
        <dbReference type="EMBL" id="OQR98791.1"/>
    </source>
</evidence>
<protein>
    <recommendedName>
        <fullName evidence="3">BZIP domain-containing protein</fullName>
    </recommendedName>
</protein>
<dbReference type="AlphaFoldDB" id="A0A1V9ZLG9"/>
<organism evidence="4 5">
    <name type="scientific">Achlya hypogyna</name>
    <name type="common">Oomycete</name>
    <name type="synonym">Protoachlya hypogyna</name>
    <dbReference type="NCBI Taxonomy" id="1202772"/>
    <lineage>
        <taxon>Eukaryota</taxon>
        <taxon>Sar</taxon>
        <taxon>Stramenopiles</taxon>
        <taxon>Oomycota</taxon>
        <taxon>Saprolegniomycetes</taxon>
        <taxon>Saprolegniales</taxon>
        <taxon>Achlyaceae</taxon>
        <taxon>Achlya</taxon>
    </lineage>
</organism>
<feature type="compositionally biased region" description="Low complexity" evidence="2">
    <location>
        <begin position="122"/>
        <end position="144"/>
    </location>
</feature>
<evidence type="ECO:0000313" key="5">
    <source>
        <dbReference type="Proteomes" id="UP000243579"/>
    </source>
</evidence>
<feature type="region of interest" description="Disordered" evidence="2">
    <location>
        <begin position="89"/>
        <end position="176"/>
    </location>
</feature>
<reference evidence="4 5" key="1">
    <citation type="journal article" date="2014" name="Genome Biol. Evol.">
        <title>The secreted proteins of Achlya hypogyna and Thraustotheca clavata identify the ancestral oomycete secretome and reveal gene acquisitions by horizontal gene transfer.</title>
        <authorList>
            <person name="Misner I."/>
            <person name="Blouin N."/>
            <person name="Leonard G."/>
            <person name="Richards T.A."/>
            <person name="Lane C.E."/>
        </authorList>
    </citation>
    <scope>NUCLEOTIDE SEQUENCE [LARGE SCALE GENOMIC DNA]</scope>
    <source>
        <strain evidence="4 5">ATCC 48635</strain>
    </source>
</reference>
<keyword evidence="5" id="KW-1185">Reference proteome</keyword>
<dbReference type="CDD" id="cd14690">
    <property type="entry name" value="bZIP_CREB1"/>
    <property type="match status" value="1"/>
</dbReference>
<dbReference type="PROSITE" id="PS50217">
    <property type="entry name" value="BZIP"/>
    <property type="match status" value="1"/>
</dbReference>
<dbReference type="PROSITE" id="PS00036">
    <property type="entry name" value="BZIP_BASIC"/>
    <property type="match status" value="1"/>
</dbReference>
<evidence type="ECO:0000256" key="2">
    <source>
        <dbReference type="SAM" id="MobiDB-lite"/>
    </source>
</evidence>
<evidence type="ECO:0000256" key="1">
    <source>
        <dbReference type="SAM" id="Coils"/>
    </source>
</evidence>
<dbReference type="OrthoDB" id="295274at2759"/>
<dbReference type="InterPro" id="IPR004827">
    <property type="entry name" value="bZIP"/>
</dbReference>
<feature type="coiled-coil region" evidence="1">
    <location>
        <begin position="177"/>
        <end position="206"/>
    </location>
</feature>
<feature type="domain" description="BZIP" evidence="3">
    <location>
        <begin position="154"/>
        <end position="201"/>
    </location>
</feature>
<name>A0A1V9ZLG9_ACHHY</name>
<dbReference type="Pfam" id="PF07716">
    <property type="entry name" value="bZIP_2"/>
    <property type="match status" value="1"/>
</dbReference>
<dbReference type="SMART" id="SM00338">
    <property type="entry name" value="BRLZ"/>
    <property type="match status" value="1"/>
</dbReference>
<evidence type="ECO:0000259" key="3">
    <source>
        <dbReference type="PROSITE" id="PS50217"/>
    </source>
</evidence>
<dbReference type="Proteomes" id="UP000243579">
    <property type="component" value="Unassembled WGS sequence"/>
</dbReference>
<feature type="region of interest" description="Disordered" evidence="2">
    <location>
        <begin position="1"/>
        <end position="29"/>
    </location>
</feature>
<accession>A0A1V9ZLG9</accession>
<dbReference type="InterPro" id="IPR046347">
    <property type="entry name" value="bZIP_sf"/>
</dbReference>
<comment type="caution">
    <text evidence="4">The sequence shown here is derived from an EMBL/GenBank/DDBJ whole genome shotgun (WGS) entry which is preliminary data.</text>
</comment>
<keyword evidence="1" id="KW-0175">Coiled coil</keyword>
<sequence>MEASSMNDSKGTRKDGSDVNDDTSLVDPLGDLTAFAAPHEAMPPQPAPGGDIFRDEDAFSWLFLTSDLAPLDQSISFPTEEELVDLTEPNPVDMTAPPPPPMQTISSGIPPFLKRDTSNSLDSVLASDSESGSDSDGSQDSAFSNSTQPPDALNKKKRKRLARNRDSARESRKRRLARIQQNEIRLKKLEMENIELKMRLKIGKEAILVERQEKATIKQKMEHLLKSNASEAEMATFVEQYKAQYSDYGDKRKETIAFHIQRVRDLLLPTQVTKMCLYSVEQGDFVSMKKKQAAAASMEASPDHLQDEAPANLWAILAKELDISEAQQRQIFSRREKIKYLRENLNKNLGILRSFEIATQEKNETLEAEVAQLQTILTPHQATRFIIWVKENPAFMYMLDKLVQSIIHGTDDKPAPA</sequence>
<dbReference type="Gene3D" id="1.20.5.170">
    <property type="match status" value="1"/>
</dbReference>
<dbReference type="EMBL" id="JNBR01000079">
    <property type="protein sequence ID" value="OQR98791.1"/>
    <property type="molecule type" value="Genomic_DNA"/>
</dbReference>
<dbReference type="GO" id="GO:0003700">
    <property type="term" value="F:DNA-binding transcription factor activity"/>
    <property type="evidence" value="ECO:0007669"/>
    <property type="project" value="InterPro"/>
</dbReference>
<gene>
    <name evidence="4" type="ORF">ACHHYP_07876</name>
</gene>
<proteinExistence type="predicted"/>